<dbReference type="AlphaFoldDB" id="A0A919UEA8"/>
<dbReference type="Pfam" id="PF19054">
    <property type="entry name" value="DUF5753"/>
    <property type="match status" value="1"/>
</dbReference>
<dbReference type="GO" id="GO:0003677">
    <property type="term" value="F:DNA binding"/>
    <property type="evidence" value="ECO:0007669"/>
    <property type="project" value="InterPro"/>
</dbReference>
<keyword evidence="4" id="KW-1185">Reference proteome</keyword>
<accession>A0A919UEA8</accession>
<feature type="domain" description="HTH cro/C1-type" evidence="2">
    <location>
        <begin position="27"/>
        <end position="85"/>
    </location>
</feature>
<name>A0A919UEA8_9ACTN</name>
<organism evidence="3 4">
    <name type="scientific">Dactylosporangium siamense</name>
    <dbReference type="NCBI Taxonomy" id="685454"/>
    <lineage>
        <taxon>Bacteria</taxon>
        <taxon>Bacillati</taxon>
        <taxon>Actinomycetota</taxon>
        <taxon>Actinomycetes</taxon>
        <taxon>Micromonosporales</taxon>
        <taxon>Micromonosporaceae</taxon>
        <taxon>Dactylosporangium</taxon>
    </lineage>
</organism>
<dbReference type="InterPro" id="IPR043917">
    <property type="entry name" value="DUF5753"/>
</dbReference>
<evidence type="ECO:0000313" key="3">
    <source>
        <dbReference type="EMBL" id="GIG47458.1"/>
    </source>
</evidence>
<dbReference type="PROSITE" id="PS50943">
    <property type="entry name" value="HTH_CROC1"/>
    <property type="match status" value="1"/>
</dbReference>
<dbReference type="InterPro" id="IPR010982">
    <property type="entry name" value="Lambda_DNA-bd_dom_sf"/>
</dbReference>
<evidence type="ECO:0000259" key="2">
    <source>
        <dbReference type="PROSITE" id="PS50943"/>
    </source>
</evidence>
<dbReference type="InterPro" id="IPR001387">
    <property type="entry name" value="Cro/C1-type_HTH"/>
</dbReference>
<protein>
    <recommendedName>
        <fullName evidence="2">HTH cro/C1-type domain-containing protein</fullName>
    </recommendedName>
</protein>
<dbReference type="Gene3D" id="1.10.260.40">
    <property type="entry name" value="lambda repressor-like DNA-binding domains"/>
    <property type="match status" value="1"/>
</dbReference>
<dbReference type="Proteomes" id="UP000660611">
    <property type="component" value="Unassembled WGS sequence"/>
</dbReference>
<reference evidence="3" key="1">
    <citation type="submission" date="2021-01" db="EMBL/GenBank/DDBJ databases">
        <title>Whole genome shotgun sequence of Dactylosporangium siamense NBRC 106093.</title>
        <authorList>
            <person name="Komaki H."/>
            <person name="Tamura T."/>
        </authorList>
    </citation>
    <scope>NUCLEOTIDE SEQUENCE</scope>
    <source>
        <strain evidence="3">NBRC 106093</strain>
    </source>
</reference>
<comment type="caution">
    <text evidence="3">The sequence shown here is derived from an EMBL/GenBank/DDBJ whole genome shotgun (WGS) entry which is preliminary data.</text>
</comment>
<feature type="region of interest" description="Disordered" evidence="1">
    <location>
        <begin position="301"/>
        <end position="321"/>
    </location>
</feature>
<evidence type="ECO:0000256" key="1">
    <source>
        <dbReference type="SAM" id="MobiDB-lite"/>
    </source>
</evidence>
<evidence type="ECO:0000313" key="4">
    <source>
        <dbReference type="Proteomes" id="UP000660611"/>
    </source>
</evidence>
<dbReference type="Pfam" id="PF13560">
    <property type="entry name" value="HTH_31"/>
    <property type="match status" value="1"/>
</dbReference>
<dbReference type="SMART" id="SM00530">
    <property type="entry name" value="HTH_XRE"/>
    <property type="match status" value="1"/>
</dbReference>
<dbReference type="EMBL" id="BONQ01000083">
    <property type="protein sequence ID" value="GIG47458.1"/>
    <property type="molecule type" value="Genomic_DNA"/>
</dbReference>
<proteinExistence type="predicted"/>
<dbReference type="SUPFAM" id="SSF47413">
    <property type="entry name" value="lambda repressor-like DNA-binding domains"/>
    <property type="match status" value="1"/>
</dbReference>
<dbReference type="CDD" id="cd00093">
    <property type="entry name" value="HTH_XRE"/>
    <property type="match status" value="1"/>
</dbReference>
<sequence>MCPLEGLDVMASGDTPAVARRLVRLAIRDARLAKGLTQSNVADAMEWSLSKVMRIESGEVTISQNDLRPLLGHLGIREKSRVDELIQAAKASKQRRQWWDQPKFAGLLTTAMKQWFSFEVEASAMRVFCTTYFPGFLQTPQFARALVERFDDVLTAEEITARIETRTLRRQAIEQRRSRPDARVLLDESVLLRTLGLPEILGQQLLEVLHMIDDGWLKVRIAPFTLANPGIGNWEIFFLGEEVPEHAILYRENGTTDEIVDDARGLQRHLSQWDKNWQESHDEEYSREMIEARASELLGIDKPADPRIRRGLLPPTPGVRP</sequence>
<gene>
    <name evidence="3" type="ORF">Dsi01nite_054990</name>
</gene>